<gene>
    <name evidence="1" type="ORF">Dsin_019553</name>
</gene>
<reference evidence="1" key="1">
    <citation type="journal article" date="2023" name="Plant J.">
        <title>Genome sequences and population genomics provide insights into the demographic history, inbreeding, and mutation load of two 'living fossil' tree species of Dipteronia.</title>
        <authorList>
            <person name="Feng Y."/>
            <person name="Comes H.P."/>
            <person name="Chen J."/>
            <person name="Zhu S."/>
            <person name="Lu R."/>
            <person name="Zhang X."/>
            <person name="Li P."/>
            <person name="Qiu J."/>
            <person name="Olsen K.M."/>
            <person name="Qiu Y."/>
        </authorList>
    </citation>
    <scope>NUCLEOTIDE SEQUENCE</scope>
    <source>
        <strain evidence="1">NBL</strain>
    </source>
</reference>
<evidence type="ECO:0000313" key="1">
    <source>
        <dbReference type="EMBL" id="KAK3205507.1"/>
    </source>
</evidence>
<protein>
    <submittedName>
        <fullName evidence="1">Uncharacterized protein</fullName>
    </submittedName>
</protein>
<dbReference type="Proteomes" id="UP001281410">
    <property type="component" value="Unassembled WGS sequence"/>
</dbReference>
<keyword evidence="2" id="KW-1185">Reference proteome</keyword>
<comment type="caution">
    <text evidence="1">The sequence shown here is derived from an EMBL/GenBank/DDBJ whole genome shotgun (WGS) entry which is preliminary data.</text>
</comment>
<organism evidence="1 2">
    <name type="scientific">Dipteronia sinensis</name>
    <dbReference type="NCBI Taxonomy" id="43782"/>
    <lineage>
        <taxon>Eukaryota</taxon>
        <taxon>Viridiplantae</taxon>
        <taxon>Streptophyta</taxon>
        <taxon>Embryophyta</taxon>
        <taxon>Tracheophyta</taxon>
        <taxon>Spermatophyta</taxon>
        <taxon>Magnoliopsida</taxon>
        <taxon>eudicotyledons</taxon>
        <taxon>Gunneridae</taxon>
        <taxon>Pentapetalae</taxon>
        <taxon>rosids</taxon>
        <taxon>malvids</taxon>
        <taxon>Sapindales</taxon>
        <taxon>Sapindaceae</taxon>
        <taxon>Hippocastanoideae</taxon>
        <taxon>Acereae</taxon>
        <taxon>Dipteronia</taxon>
    </lineage>
</organism>
<evidence type="ECO:0000313" key="2">
    <source>
        <dbReference type="Proteomes" id="UP001281410"/>
    </source>
</evidence>
<sequence length="117" mass="12721">MSSHSRKRKMEAMESGGVSIFRADVDGPIFKEKEDTLGFLTSESISSAVGKINGSGPLLLLHYYGFGKFRSGLWVSINYQSGQVVAVHHLAGDRSVKAVAAHEGLGFPWLILLWATL</sequence>
<dbReference type="AlphaFoldDB" id="A0AAE0A7Y7"/>
<name>A0AAE0A7Y7_9ROSI</name>
<accession>A0AAE0A7Y7</accession>
<dbReference type="EMBL" id="JANJYJ010000006">
    <property type="protein sequence ID" value="KAK3205507.1"/>
    <property type="molecule type" value="Genomic_DNA"/>
</dbReference>
<proteinExistence type="predicted"/>